<comment type="caution">
    <text evidence="1">The sequence shown here is derived from an EMBL/GenBank/DDBJ whole genome shotgun (WGS) entry which is preliminary data.</text>
</comment>
<proteinExistence type="predicted"/>
<dbReference type="Proteomes" id="UP000315816">
    <property type="component" value="Unassembled WGS sequence"/>
</dbReference>
<dbReference type="Pfam" id="PF06347">
    <property type="entry name" value="SH3_4"/>
    <property type="match status" value="2"/>
</dbReference>
<dbReference type="GO" id="GO:0004812">
    <property type="term" value="F:aminoacyl-tRNA ligase activity"/>
    <property type="evidence" value="ECO:0007669"/>
    <property type="project" value="UniProtKB-KW"/>
</dbReference>
<dbReference type="InterPro" id="IPR010466">
    <property type="entry name" value="DUF1058"/>
</dbReference>
<gene>
    <name evidence="1" type="ORF">FIL88_10105</name>
</gene>
<accession>A0A545SRP3</accession>
<keyword evidence="2" id="KW-1185">Reference proteome</keyword>
<protein>
    <submittedName>
        <fullName evidence="1">Aspartyl-trna synthetase</fullName>
    </submittedName>
</protein>
<dbReference type="Gene3D" id="2.30.30.40">
    <property type="entry name" value="SH3 Domains"/>
    <property type="match status" value="1"/>
</dbReference>
<sequence>MAVQAGFAQSNATDERGAVTNLPIPRFVSLKGGEGNVRRGPSLRHRIDWVYKQRGMPLRVIGEYEHWRQVQDRDGVGGWVHYSLLSGARTAIVDQDLMPLYSRADPESQINAYLEAGVIARIESCGPVWCRLKADGIRGWTTKETIWGVGPDEEIK</sequence>
<name>A0A545SRP3_9RHOB</name>
<dbReference type="OrthoDB" id="9810773at2"/>
<dbReference type="RefSeq" id="WP_142853821.1">
    <property type="nucleotide sequence ID" value="NZ_FXWW01000002.1"/>
</dbReference>
<evidence type="ECO:0000313" key="1">
    <source>
        <dbReference type="EMBL" id="TQV67648.1"/>
    </source>
</evidence>
<evidence type="ECO:0000313" key="2">
    <source>
        <dbReference type="Proteomes" id="UP000315816"/>
    </source>
</evidence>
<dbReference type="EMBL" id="VICH01000006">
    <property type="protein sequence ID" value="TQV67648.1"/>
    <property type="molecule type" value="Genomic_DNA"/>
</dbReference>
<dbReference type="AlphaFoldDB" id="A0A545SRP3"/>
<keyword evidence="1" id="KW-0030">Aminoacyl-tRNA synthetase</keyword>
<keyword evidence="1" id="KW-0436">Ligase</keyword>
<organism evidence="1 2">
    <name type="scientific">Aliiroseovarius halocynthiae</name>
    <dbReference type="NCBI Taxonomy" id="985055"/>
    <lineage>
        <taxon>Bacteria</taxon>
        <taxon>Pseudomonadati</taxon>
        <taxon>Pseudomonadota</taxon>
        <taxon>Alphaproteobacteria</taxon>
        <taxon>Rhodobacterales</taxon>
        <taxon>Paracoccaceae</taxon>
        <taxon>Aliiroseovarius</taxon>
    </lineage>
</organism>
<reference evidence="1 2" key="1">
    <citation type="submission" date="2019-06" db="EMBL/GenBank/DDBJ databases">
        <title>A novel species of marine bacteria.</title>
        <authorList>
            <person name="Wang Y."/>
        </authorList>
    </citation>
    <scope>NUCLEOTIDE SEQUENCE [LARGE SCALE GENOMIC DNA]</scope>
    <source>
        <strain evidence="1 2">MA1-10</strain>
    </source>
</reference>